<dbReference type="Pfam" id="PF00668">
    <property type="entry name" value="Condensation"/>
    <property type="match status" value="1"/>
</dbReference>
<dbReference type="InterPro" id="IPR023213">
    <property type="entry name" value="CAT-like_dom_sf"/>
</dbReference>
<feature type="domain" description="TubC N-terminal docking" evidence="2">
    <location>
        <begin position="4"/>
        <end position="55"/>
    </location>
</feature>
<dbReference type="GO" id="GO:0008610">
    <property type="term" value="P:lipid biosynthetic process"/>
    <property type="evidence" value="ECO:0007669"/>
    <property type="project" value="UniProtKB-ARBA"/>
</dbReference>
<name>A0A166JZ71_NODSP</name>
<sequence length="153" mass="17888">MNSIQVFLDKLQAQNIQLWVEEDRLRYRCPNNAFTPDLRGQLSEHKSEIIAFLRQQQQSENIPGTEDDFIPLPFAQQRLWFLDQLEPNLAVYNTPLALRLEGKLNISALEKSLEKIVERHSPVGWVRRRQNFAQHEKCISVVTHRNYSSSSCI</sequence>
<accession>A0A166JZ71</accession>
<evidence type="ECO:0000313" key="4">
    <source>
        <dbReference type="Proteomes" id="UP000076555"/>
    </source>
</evidence>
<dbReference type="OrthoDB" id="504230at2"/>
<dbReference type="AlphaFoldDB" id="A0A166JZ71"/>
<evidence type="ECO:0000259" key="2">
    <source>
        <dbReference type="Pfam" id="PF18563"/>
    </source>
</evidence>
<dbReference type="SUPFAM" id="SSF52777">
    <property type="entry name" value="CoA-dependent acyltransferases"/>
    <property type="match status" value="1"/>
</dbReference>
<dbReference type="RefSeq" id="WP_063872295.1">
    <property type="nucleotide sequence ID" value="NZ_CAWMRI010000093.1"/>
</dbReference>
<dbReference type="Gene3D" id="3.30.559.10">
    <property type="entry name" value="Chloramphenicol acetyltransferase-like domain"/>
    <property type="match status" value="1"/>
</dbReference>
<feature type="domain" description="Condensation" evidence="1">
    <location>
        <begin position="68"/>
        <end position="120"/>
    </location>
</feature>
<protein>
    <recommendedName>
        <fullName evidence="5">Non-ribosomal peptide synthetase</fullName>
    </recommendedName>
</protein>
<dbReference type="Gene3D" id="1.10.10.1830">
    <property type="entry name" value="Non-ribosomal peptide synthase, adenylation domain"/>
    <property type="match status" value="1"/>
</dbReference>
<gene>
    <name evidence="3" type="ORF">A2T98_08050</name>
</gene>
<dbReference type="GO" id="GO:0003824">
    <property type="term" value="F:catalytic activity"/>
    <property type="evidence" value="ECO:0007669"/>
    <property type="project" value="InterPro"/>
</dbReference>
<comment type="caution">
    <text evidence="3">The sequence shown here is derived from an EMBL/GenBank/DDBJ whole genome shotgun (WGS) entry which is preliminary data.</text>
</comment>
<evidence type="ECO:0000313" key="3">
    <source>
        <dbReference type="EMBL" id="KZL50346.1"/>
    </source>
</evidence>
<evidence type="ECO:0000259" key="1">
    <source>
        <dbReference type="Pfam" id="PF00668"/>
    </source>
</evidence>
<dbReference type="Proteomes" id="UP000076555">
    <property type="component" value="Unassembled WGS sequence"/>
</dbReference>
<proteinExistence type="predicted"/>
<dbReference type="Pfam" id="PF18563">
    <property type="entry name" value="TubC_N"/>
    <property type="match status" value="1"/>
</dbReference>
<reference evidence="3 4" key="1">
    <citation type="submission" date="2016-04" db="EMBL/GenBank/DDBJ databases">
        <title>Draft Genome Assembly of the Bloom-forming Cyanobacterium Nodularia spumigena Strain CENA596 in Shrimp Production Ponds.</title>
        <authorList>
            <person name="Popin R.V."/>
            <person name="Rigonato J."/>
            <person name="Abreu V.A."/>
            <person name="Andreote A.P."/>
            <person name="Silveira S.B."/>
            <person name="Odebrecht C."/>
            <person name="Fiore M.F."/>
        </authorList>
    </citation>
    <scope>NUCLEOTIDE SEQUENCE [LARGE SCALE GENOMIC DNA]</scope>
    <source>
        <strain evidence="3 4">CENA596</strain>
    </source>
</reference>
<dbReference type="EMBL" id="LWAJ01000093">
    <property type="protein sequence ID" value="KZL50346.1"/>
    <property type="molecule type" value="Genomic_DNA"/>
</dbReference>
<dbReference type="InterPro" id="IPR041464">
    <property type="entry name" value="TubC_N"/>
</dbReference>
<dbReference type="InterPro" id="IPR001242">
    <property type="entry name" value="Condensation_dom"/>
</dbReference>
<dbReference type="InterPro" id="IPR044894">
    <property type="entry name" value="TubC_N_sf"/>
</dbReference>
<evidence type="ECO:0008006" key="5">
    <source>
        <dbReference type="Google" id="ProtNLM"/>
    </source>
</evidence>
<organism evidence="3 4">
    <name type="scientific">Nodularia spumigena CENA596</name>
    <dbReference type="NCBI Taxonomy" id="1819295"/>
    <lineage>
        <taxon>Bacteria</taxon>
        <taxon>Bacillati</taxon>
        <taxon>Cyanobacteriota</taxon>
        <taxon>Cyanophyceae</taxon>
        <taxon>Nostocales</taxon>
        <taxon>Nodulariaceae</taxon>
        <taxon>Nodularia</taxon>
    </lineage>
</organism>